<dbReference type="InterPro" id="IPR050894">
    <property type="entry name" value="EfeM/EfeO_iron_uptake"/>
</dbReference>
<organism evidence="7 8">
    <name type="scientific">Streptomyces echinoruber</name>
    <dbReference type="NCBI Taxonomy" id="68898"/>
    <lineage>
        <taxon>Bacteria</taxon>
        <taxon>Bacillati</taxon>
        <taxon>Actinomycetota</taxon>
        <taxon>Actinomycetes</taxon>
        <taxon>Kitasatosporales</taxon>
        <taxon>Streptomycetaceae</taxon>
        <taxon>Streptomyces</taxon>
    </lineage>
</organism>
<sequence>MPVPGLGPRPARPRAGGGPPAALAVAAVAVVLAVALIVLAVVLVAAPAGVPGARGGHGRADTAAAPDGLPHTTVEISPGHCGRGWRAPRPGLQVFDLHNTSDRAAEAYLEDPRSHAVHGELEGIAPGTTRQLTVRLGKGAYAFRCVPDDSDAVTGPTVRVTSGVPGPAAAPVTEHDLVPPALAYQKWVGAGLDTLVRLTGALRAAIDRGDLAAARRAWLPAHLQYARLGAAYGAFGDAGERIDGTDAGLPGGVRDPRFTGFHRLEYGLWHGRSAGALRASAAALARDVGALRDGWAQARVEPGQLGVRAHEILEDTVQFELTGRTDYGSGSSLATARAHLDGTRAVLSRLRPLLATRYPQLPRLEQEMDRARRTLDALGAAGRPTPLARLTRRQREAVDAVFGDLVERLAPVAVLCDPRRTT</sequence>
<dbReference type="Pfam" id="PF09375">
    <property type="entry name" value="Peptidase_M75"/>
    <property type="match status" value="1"/>
</dbReference>
<accession>A0A918VBX8</accession>
<dbReference type="InterPro" id="IPR018976">
    <property type="entry name" value="Imelysin-like"/>
</dbReference>
<reference evidence="7" key="2">
    <citation type="submission" date="2020-09" db="EMBL/GenBank/DDBJ databases">
        <authorList>
            <person name="Sun Q."/>
            <person name="Ohkuma M."/>
        </authorList>
    </citation>
    <scope>NUCLEOTIDE SEQUENCE</scope>
    <source>
        <strain evidence="7">JCM 5016</strain>
    </source>
</reference>
<feature type="region of interest" description="Disordered" evidence="4">
    <location>
        <begin position="51"/>
        <end position="73"/>
    </location>
</feature>
<proteinExistence type="inferred from homology"/>
<keyword evidence="5" id="KW-1133">Transmembrane helix</keyword>
<feature type="domain" description="Imelysin-like" evidence="6">
    <location>
        <begin position="183"/>
        <end position="409"/>
    </location>
</feature>
<feature type="transmembrane region" description="Helical" evidence="5">
    <location>
        <begin position="20"/>
        <end position="46"/>
    </location>
</feature>
<evidence type="ECO:0000313" key="7">
    <source>
        <dbReference type="EMBL" id="GGZ88047.1"/>
    </source>
</evidence>
<keyword evidence="3" id="KW-0732">Signal</keyword>
<gene>
    <name evidence="7" type="ORF">GCM10010389_27870</name>
</gene>
<dbReference type="AlphaFoldDB" id="A0A918VBX8"/>
<keyword evidence="8" id="KW-1185">Reference proteome</keyword>
<dbReference type="RefSeq" id="WP_190057721.1">
    <property type="nucleotide sequence ID" value="NZ_BMWH01000009.1"/>
</dbReference>
<keyword evidence="5" id="KW-0812">Transmembrane</keyword>
<protein>
    <submittedName>
        <fullName evidence="7">Iron transporter</fullName>
    </submittedName>
</protein>
<evidence type="ECO:0000256" key="2">
    <source>
        <dbReference type="ARBA" id="ARBA00005989"/>
    </source>
</evidence>
<dbReference type="InterPro" id="IPR034981">
    <property type="entry name" value="Imelysin-like_EfeO/Algp7"/>
</dbReference>
<dbReference type="Gene3D" id="1.20.1420.20">
    <property type="entry name" value="M75 peptidase, HXXE motif"/>
    <property type="match status" value="1"/>
</dbReference>
<evidence type="ECO:0000256" key="5">
    <source>
        <dbReference type="SAM" id="Phobius"/>
    </source>
</evidence>
<keyword evidence="5" id="KW-0472">Membrane</keyword>
<evidence type="ECO:0000256" key="3">
    <source>
        <dbReference type="ARBA" id="ARBA00022729"/>
    </source>
</evidence>
<dbReference type="PANTHER" id="PTHR39192">
    <property type="entry name" value="IRON UPTAKE SYSTEM COMPONENT EFEO"/>
    <property type="match status" value="1"/>
</dbReference>
<evidence type="ECO:0000259" key="6">
    <source>
        <dbReference type="Pfam" id="PF09375"/>
    </source>
</evidence>
<name>A0A918VBX8_9ACTN</name>
<evidence type="ECO:0000256" key="1">
    <source>
        <dbReference type="ARBA" id="ARBA00004196"/>
    </source>
</evidence>
<comment type="caution">
    <text evidence="7">The sequence shown here is derived from an EMBL/GenBank/DDBJ whole genome shotgun (WGS) entry which is preliminary data.</text>
</comment>
<comment type="similarity">
    <text evidence="2">Belongs to the EfeM/EfeO family.</text>
</comment>
<evidence type="ECO:0000256" key="4">
    <source>
        <dbReference type="SAM" id="MobiDB-lite"/>
    </source>
</evidence>
<reference evidence="7" key="1">
    <citation type="journal article" date="2014" name="Int. J. Syst. Evol. Microbiol.">
        <title>Complete genome sequence of Corynebacterium casei LMG S-19264T (=DSM 44701T), isolated from a smear-ripened cheese.</title>
        <authorList>
            <consortium name="US DOE Joint Genome Institute (JGI-PGF)"/>
            <person name="Walter F."/>
            <person name="Albersmeier A."/>
            <person name="Kalinowski J."/>
            <person name="Ruckert C."/>
        </authorList>
    </citation>
    <scope>NUCLEOTIDE SEQUENCE</scope>
    <source>
        <strain evidence="7">JCM 5016</strain>
    </source>
</reference>
<dbReference type="InterPro" id="IPR038352">
    <property type="entry name" value="Imelysin_sf"/>
</dbReference>
<comment type="subcellular location">
    <subcellularLocation>
        <location evidence="1">Cell envelope</location>
    </subcellularLocation>
</comment>
<dbReference type="Proteomes" id="UP000623010">
    <property type="component" value="Unassembled WGS sequence"/>
</dbReference>
<dbReference type="GO" id="GO:0030313">
    <property type="term" value="C:cell envelope"/>
    <property type="evidence" value="ECO:0007669"/>
    <property type="project" value="UniProtKB-SubCell"/>
</dbReference>
<dbReference type="CDD" id="cd14656">
    <property type="entry name" value="Imelysin-like_EfeO"/>
    <property type="match status" value="1"/>
</dbReference>
<dbReference type="PANTHER" id="PTHR39192:SF1">
    <property type="entry name" value="IRON UPTAKE SYSTEM COMPONENT EFEO"/>
    <property type="match status" value="1"/>
</dbReference>
<evidence type="ECO:0000313" key="8">
    <source>
        <dbReference type="Proteomes" id="UP000623010"/>
    </source>
</evidence>
<dbReference type="EMBL" id="BMWH01000009">
    <property type="protein sequence ID" value="GGZ88047.1"/>
    <property type="molecule type" value="Genomic_DNA"/>
</dbReference>